<comment type="caution">
    <text evidence="1">The sequence shown here is derived from an EMBL/GenBank/DDBJ whole genome shotgun (WGS) entry which is preliminary data.</text>
</comment>
<dbReference type="AlphaFoldDB" id="A0A392U8Z3"/>
<name>A0A392U8Z3_9FABA</name>
<evidence type="ECO:0000313" key="2">
    <source>
        <dbReference type="Proteomes" id="UP000265520"/>
    </source>
</evidence>
<sequence>FVVVLLCSPPFVWVEMTCGGPDLLWWVVAVLSPFSASRSPHYVGKFGVVKVGGGDAILP</sequence>
<evidence type="ECO:0000313" key="1">
    <source>
        <dbReference type="EMBL" id="MCI69297.1"/>
    </source>
</evidence>
<accession>A0A392U8Z3</accession>
<dbReference type="EMBL" id="LXQA010753279">
    <property type="protein sequence ID" value="MCI69297.1"/>
    <property type="molecule type" value="Genomic_DNA"/>
</dbReference>
<protein>
    <submittedName>
        <fullName evidence="1">Uncharacterized protein</fullName>
    </submittedName>
</protein>
<feature type="non-terminal residue" evidence="1">
    <location>
        <position position="1"/>
    </location>
</feature>
<dbReference type="Proteomes" id="UP000265520">
    <property type="component" value="Unassembled WGS sequence"/>
</dbReference>
<keyword evidence="2" id="KW-1185">Reference proteome</keyword>
<organism evidence="1 2">
    <name type="scientific">Trifolium medium</name>
    <dbReference type="NCBI Taxonomy" id="97028"/>
    <lineage>
        <taxon>Eukaryota</taxon>
        <taxon>Viridiplantae</taxon>
        <taxon>Streptophyta</taxon>
        <taxon>Embryophyta</taxon>
        <taxon>Tracheophyta</taxon>
        <taxon>Spermatophyta</taxon>
        <taxon>Magnoliopsida</taxon>
        <taxon>eudicotyledons</taxon>
        <taxon>Gunneridae</taxon>
        <taxon>Pentapetalae</taxon>
        <taxon>rosids</taxon>
        <taxon>fabids</taxon>
        <taxon>Fabales</taxon>
        <taxon>Fabaceae</taxon>
        <taxon>Papilionoideae</taxon>
        <taxon>50 kb inversion clade</taxon>
        <taxon>NPAAA clade</taxon>
        <taxon>Hologalegina</taxon>
        <taxon>IRL clade</taxon>
        <taxon>Trifolieae</taxon>
        <taxon>Trifolium</taxon>
    </lineage>
</organism>
<proteinExistence type="predicted"/>
<reference evidence="1 2" key="1">
    <citation type="journal article" date="2018" name="Front. Plant Sci.">
        <title>Red Clover (Trifolium pratense) and Zigzag Clover (T. medium) - A Picture of Genomic Similarities and Differences.</title>
        <authorList>
            <person name="Dluhosova J."/>
            <person name="Istvanek J."/>
            <person name="Nedelnik J."/>
            <person name="Repkova J."/>
        </authorList>
    </citation>
    <scope>NUCLEOTIDE SEQUENCE [LARGE SCALE GENOMIC DNA]</scope>
    <source>
        <strain evidence="2">cv. 10/8</strain>
        <tissue evidence="1">Leaf</tissue>
    </source>
</reference>